<comment type="similarity">
    <text evidence="1">Belongs to the UPF0225 family.</text>
</comment>
<dbReference type="InterPro" id="IPR048469">
    <property type="entry name" value="YchJ-like_M"/>
</dbReference>
<gene>
    <name evidence="3" type="ORF">EV378_1008</name>
</gene>
<dbReference type="EMBL" id="SMFZ01000001">
    <property type="protein sequence ID" value="TCK25208.1"/>
    <property type="molecule type" value="Genomic_DNA"/>
</dbReference>
<protein>
    <recommendedName>
        <fullName evidence="1">UPF0225 protein EV378_1008</fullName>
    </recommendedName>
</protein>
<dbReference type="InterPro" id="IPR032710">
    <property type="entry name" value="NTF2-like_dom_sf"/>
</dbReference>
<dbReference type="Proteomes" id="UP000295560">
    <property type="component" value="Unassembled WGS sequence"/>
</dbReference>
<dbReference type="RefSeq" id="WP_132421527.1">
    <property type="nucleotide sequence ID" value="NZ_SMFZ01000001.1"/>
</dbReference>
<keyword evidence="4" id="KW-1185">Reference proteome</keyword>
<dbReference type="AlphaFoldDB" id="A0A4R1HSQ8"/>
<feature type="domain" description="YchJ-like middle NTF2-like" evidence="2">
    <location>
        <begin position="31"/>
        <end position="125"/>
    </location>
</feature>
<reference evidence="3 4" key="1">
    <citation type="submission" date="2019-03" db="EMBL/GenBank/DDBJ databases">
        <title>Sequencing the genomes of 1000 actinobacteria strains.</title>
        <authorList>
            <person name="Klenk H.-P."/>
        </authorList>
    </citation>
    <scope>NUCLEOTIDE SEQUENCE [LARGE SCALE GENOMIC DNA]</scope>
    <source>
        <strain evidence="3 4">DSM 44969</strain>
    </source>
</reference>
<dbReference type="Gene3D" id="3.10.450.50">
    <property type="match status" value="1"/>
</dbReference>
<comment type="caution">
    <text evidence="3">The sequence shown here is derived from an EMBL/GenBank/DDBJ whole genome shotgun (WGS) entry which is preliminary data.</text>
</comment>
<accession>A0A4R1HSQ8</accession>
<proteinExistence type="inferred from homology"/>
<organism evidence="3 4">
    <name type="scientific">Pseudonocardia endophytica</name>
    <dbReference type="NCBI Taxonomy" id="401976"/>
    <lineage>
        <taxon>Bacteria</taxon>
        <taxon>Bacillati</taxon>
        <taxon>Actinomycetota</taxon>
        <taxon>Actinomycetes</taxon>
        <taxon>Pseudonocardiales</taxon>
        <taxon>Pseudonocardiaceae</taxon>
        <taxon>Pseudonocardia</taxon>
    </lineage>
</organism>
<evidence type="ECO:0000313" key="4">
    <source>
        <dbReference type="Proteomes" id="UP000295560"/>
    </source>
</evidence>
<dbReference type="InterPro" id="IPR023006">
    <property type="entry name" value="YchJ-like"/>
</dbReference>
<dbReference type="SUPFAM" id="SSF54427">
    <property type="entry name" value="NTF2-like"/>
    <property type="match status" value="1"/>
</dbReference>
<dbReference type="OrthoDB" id="21421at2"/>
<dbReference type="HAMAP" id="MF_00612">
    <property type="entry name" value="UPF0225"/>
    <property type="match status" value="1"/>
</dbReference>
<dbReference type="Pfam" id="PF17775">
    <property type="entry name" value="YchJ_M-like"/>
    <property type="match status" value="1"/>
</dbReference>
<sequence>MAPRPCPCGLPEPFESCCGRYLGPDGAAPPTAEALMRSRFTAFARGDVEHLRRTWHPDTRPSEITLDPSMRWLRLEVLDRSGGSLFDTEGVVEFRAHHKEGPRTGVLHERSRFVKESGRWVYRDGDTTWM</sequence>
<evidence type="ECO:0000313" key="3">
    <source>
        <dbReference type="EMBL" id="TCK25208.1"/>
    </source>
</evidence>
<evidence type="ECO:0000256" key="1">
    <source>
        <dbReference type="HAMAP-Rule" id="MF_00612"/>
    </source>
</evidence>
<name>A0A4R1HSQ8_PSEEN</name>
<evidence type="ECO:0000259" key="2">
    <source>
        <dbReference type="Pfam" id="PF17775"/>
    </source>
</evidence>